<sequence length="168" mass="19345">MRLILDANALIYLIKTGLSQEFISLAEDDLIIDKSVYNEVIEKGIENKYPDAYNAKDFLEKNQIPIIPIDIKSDLSKFRDPGETSCYILAKKEGICISSDIRANRKFKNLNVAFMELDTFFYNQLLKKRIDMKRFMSILYELKGVNGTSANRISIFLELISDEGEKNE</sequence>
<dbReference type="AlphaFoldDB" id="A0A0F9G791"/>
<evidence type="ECO:0008006" key="2">
    <source>
        <dbReference type="Google" id="ProtNLM"/>
    </source>
</evidence>
<comment type="caution">
    <text evidence="1">The sequence shown here is derived from an EMBL/GenBank/DDBJ whole genome shotgun (WGS) entry which is preliminary data.</text>
</comment>
<proteinExistence type="predicted"/>
<gene>
    <name evidence="1" type="ORF">LCGC14_2156010</name>
</gene>
<name>A0A0F9G791_9ZZZZ</name>
<organism evidence="1">
    <name type="scientific">marine sediment metagenome</name>
    <dbReference type="NCBI Taxonomy" id="412755"/>
    <lineage>
        <taxon>unclassified sequences</taxon>
        <taxon>metagenomes</taxon>
        <taxon>ecological metagenomes</taxon>
    </lineage>
</organism>
<dbReference type="Pfam" id="PF11848">
    <property type="entry name" value="DUF3368"/>
    <property type="match status" value="1"/>
</dbReference>
<reference evidence="1" key="1">
    <citation type="journal article" date="2015" name="Nature">
        <title>Complex archaea that bridge the gap between prokaryotes and eukaryotes.</title>
        <authorList>
            <person name="Spang A."/>
            <person name="Saw J.H."/>
            <person name="Jorgensen S.L."/>
            <person name="Zaremba-Niedzwiedzka K."/>
            <person name="Martijn J."/>
            <person name="Lind A.E."/>
            <person name="van Eijk R."/>
            <person name="Schleper C."/>
            <person name="Guy L."/>
            <person name="Ettema T.J."/>
        </authorList>
    </citation>
    <scope>NUCLEOTIDE SEQUENCE</scope>
</reference>
<accession>A0A0F9G791</accession>
<evidence type="ECO:0000313" key="1">
    <source>
        <dbReference type="EMBL" id="KKL65335.1"/>
    </source>
</evidence>
<dbReference type="EMBL" id="LAZR01027569">
    <property type="protein sequence ID" value="KKL65335.1"/>
    <property type="molecule type" value="Genomic_DNA"/>
</dbReference>
<dbReference type="InterPro" id="IPR021799">
    <property type="entry name" value="PIN-like_prokaryotic"/>
</dbReference>
<protein>
    <recommendedName>
        <fullName evidence="2">PIN domain-containing protein</fullName>
    </recommendedName>
</protein>